<keyword evidence="2" id="KW-0496">Mitochondrion</keyword>
<gene>
    <name evidence="2" type="primary">ND6</name>
</gene>
<keyword evidence="1" id="KW-0472">Membrane</keyword>
<reference evidence="2" key="1">
    <citation type="submission" date="2016-04" db="EMBL/GenBank/DDBJ databases">
        <authorList>
            <person name="Han Z.Y."/>
            <person name="Wang G.L."/>
            <person name="Li J.L."/>
        </authorList>
    </citation>
    <scope>NUCLEOTIDE SEQUENCE</scope>
    <source>
        <tissue evidence="2">Gonad</tissue>
    </source>
</reference>
<keyword evidence="1" id="KW-0812">Transmembrane</keyword>
<name>A0A4Y1JU45_9BIVA</name>
<protein>
    <submittedName>
        <fullName evidence="2">NADH dehydrogenase subunit 6</fullName>
    </submittedName>
</protein>
<accession>A0A4Y1JU45</accession>
<organism evidence="2">
    <name type="scientific">Lamprotula caveata</name>
    <dbReference type="NCBI Taxonomy" id="265750"/>
    <lineage>
        <taxon>Eukaryota</taxon>
        <taxon>Metazoa</taxon>
        <taxon>Spiralia</taxon>
        <taxon>Lophotrochozoa</taxon>
        <taxon>Mollusca</taxon>
        <taxon>Bivalvia</taxon>
        <taxon>Autobranchia</taxon>
        <taxon>Heteroconchia</taxon>
        <taxon>Palaeoheterodonta</taxon>
        <taxon>Unionida</taxon>
        <taxon>Unionoidea</taxon>
        <taxon>Unionidae</taxon>
        <taxon>Gonideinae</taxon>
        <taxon>Lamprotula</taxon>
    </lineage>
</organism>
<dbReference type="EMBL" id="KX091842">
    <property type="protein sequence ID" value="AOX13201.1"/>
    <property type="molecule type" value="Genomic_DNA"/>
</dbReference>
<feature type="transmembrane region" description="Helical" evidence="1">
    <location>
        <begin position="130"/>
        <end position="149"/>
    </location>
</feature>
<sequence>MTLVIFSSMSIALLCNSIFSTHPLVLTIKVLLLATTMCLTVAHTTTWYAYMLYMVMVGGMLVMFTYISSLSPNGVFGLKPKLTHLVTLLTSSVLVACSTSLTPNTTNTQDHHNAPENFISFFLEDKTMSLLPMLTAILLLTMFMSMALLSRTKAPMRQTTFFSSYTTYKNTTRD</sequence>
<evidence type="ECO:0000256" key="1">
    <source>
        <dbReference type="SAM" id="Phobius"/>
    </source>
</evidence>
<keyword evidence="1" id="KW-1133">Transmembrane helix</keyword>
<geneLocation type="mitochondrion" evidence="2"/>
<proteinExistence type="predicted"/>
<dbReference type="AlphaFoldDB" id="A0A4Y1JU45"/>
<feature type="transmembrane region" description="Helical" evidence="1">
    <location>
        <begin position="47"/>
        <end position="70"/>
    </location>
</feature>
<evidence type="ECO:0000313" key="2">
    <source>
        <dbReference type="EMBL" id="AOX13201.1"/>
    </source>
</evidence>